<dbReference type="Pfam" id="PF07715">
    <property type="entry name" value="Plug"/>
    <property type="match status" value="1"/>
</dbReference>
<accession>G3IXJ1</accession>
<feature type="compositionally biased region" description="Low complexity" evidence="13">
    <location>
        <begin position="109"/>
        <end position="128"/>
    </location>
</feature>
<keyword evidence="3 11" id="KW-1134">Transmembrane beta strand</keyword>
<feature type="compositionally biased region" description="Basic and acidic residues" evidence="13">
    <location>
        <begin position="129"/>
        <end position="141"/>
    </location>
</feature>
<evidence type="ECO:0000256" key="2">
    <source>
        <dbReference type="ARBA" id="ARBA00022448"/>
    </source>
</evidence>
<dbReference type="Gene3D" id="2.40.170.20">
    <property type="entry name" value="TonB-dependent receptor, beta-barrel domain"/>
    <property type="match status" value="1"/>
</dbReference>
<keyword evidence="10 11" id="KW-0998">Cell outer membrane</keyword>
<evidence type="ECO:0000256" key="9">
    <source>
        <dbReference type="ARBA" id="ARBA00023136"/>
    </source>
</evidence>
<dbReference type="STRING" id="697282.Mettu_2251"/>
<gene>
    <name evidence="16" type="ORF">Mettu_2251</name>
</gene>
<dbReference type="SUPFAM" id="SSF56935">
    <property type="entry name" value="Porins"/>
    <property type="match status" value="1"/>
</dbReference>
<keyword evidence="17" id="KW-1185">Reference proteome</keyword>
<keyword evidence="2 11" id="KW-0813">Transport</keyword>
<keyword evidence="6" id="KW-0408">Iron</keyword>
<dbReference type="eggNOG" id="COG4771">
    <property type="taxonomic scope" value="Bacteria"/>
</dbReference>
<evidence type="ECO:0000259" key="14">
    <source>
        <dbReference type="Pfam" id="PF00593"/>
    </source>
</evidence>
<dbReference type="EMBL" id="JH109152">
    <property type="protein sequence ID" value="EGW23400.1"/>
    <property type="molecule type" value="Genomic_DNA"/>
</dbReference>
<evidence type="ECO:0000259" key="15">
    <source>
        <dbReference type="Pfam" id="PF07715"/>
    </source>
</evidence>
<keyword evidence="16" id="KW-0675">Receptor</keyword>
<feature type="compositionally biased region" description="Basic and acidic residues" evidence="13">
    <location>
        <begin position="89"/>
        <end position="98"/>
    </location>
</feature>
<proteinExistence type="inferred from homology"/>
<evidence type="ECO:0000256" key="11">
    <source>
        <dbReference type="PROSITE-ProRule" id="PRU01360"/>
    </source>
</evidence>
<comment type="subcellular location">
    <subcellularLocation>
        <location evidence="1 11">Cell outer membrane</location>
        <topology evidence="1 11">Multi-pass membrane protein</topology>
    </subcellularLocation>
</comment>
<dbReference type="GO" id="GO:0009279">
    <property type="term" value="C:cell outer membrane"/>
    <property type="evidence" value="ECO:0007669"/>
    <property type="project" value="UniProtKB-SubCell"/>
</dbReference>
<dbReference type="PROSITE" id="PS52016">
    <property type="entry name" value="TONB_DEPENDENT_REC_3"/>
    <property type="match status" value="1"/>
</dbReference>
<evidence type="ECO:0000256" key="12">
    <source>
        <dbReference type="RuleBase" id="RU003357"/>
    </source>
</evidence>
<feature type="region of interest" description="Disordered" evidence="13">
    <location>
        <begin position="1"/>
        <end position="36"/>
    </location>
</feature>
<keyword evidence="5 11" id="KW-0812">Transmembrane</keyword>
<name>G3IXJ1_METTV</name>
<feature type="domain" description="TonB-dependent receptor plug" evidence="15">
    <location>
        <begin position="158"/>
        <end position="261"/>
    </location>
</feature>
<dbReference type="Pfam" id="PF00593">
    <property type="entry name" value="TonB_dep_Rec_b-barrel"/>
    <property type="match status" value="1"/>
</dbReference>
<feature type="region of interest" description="Disordered" evidence="13">
    <location>
        <begin position="89"/>
        <end position="141"/>
    </location>
</feature>
<evidence type="ECO:0000256" key="1">
    <source>
        <dbReference type="ARBA" id="ARBA00004571"/>
    </source>
</evidence>
<sequence length="915" mass="98679">MSIDRLGRPATTKGPKSLKKNKTDGRSLSAKAGENTAQIETHKHNWAALNGAAMIIAGACLLAPDYSFATDNSGDLAAEVERLRKELGETKKENEQLKKAVSNSNVGTAASAAPAQPAPATAAVAAAEPPKKAEKSFDDEPKNLSEVVVTSRRKEEKLQEVPIPIAVISGEQMKRDNIVSVADFARRVPNLGVTSTNARQTSIALRGLGKNSGNESMESSVGVMVDNVWSTWVGSTWTNYADIDHVEVLRGPQGTLQGKNSNLGLINVVTQAPSFKSGYYVDGFAGNRDSLQGKVGATGTVLPGLLAYRGSVFIDKRDGFVANLDSPVTTGKLQETNAFGGRLQFLLTPSDDVSSRLILERSTATQSMSVNPNLDDPATFADGTARGTTYSTRLERSWFNDLRNSGQPITVIGDPRKVAQDNKQVSRADQQGVSNEINWSGLGHKFTSVTAYKYALFEPHHDGDRSTADIMQIGGVTVKNRQWSQELRFASQEPGVLDYQGGLFALHSDANTLSQNLYGNDAGAFYASNAQYSRLNATAAGREALRQSLRGVMNTAYLNPVTNSFAAYGQVNWHLTKAATLTVGLRDTFEHRENSGYQQSFGGSALTGLTGQNLTDALAIRNGRVGVNWNAPTQGFDQNAQNWLVNPSYKITKDVMTYFSVSGGQKSGAAQFNANTGAKENVKPEDVMDYELGLKSSWFNRQLAVNVNLYNTDIKGFQSQLSVPDETRAGQFRTTLGNVKGIQLRGVELETTWDVTKGLNLFLNGSFNHAVYTDFKDAPCPPEANNAGACDQTGLTLPNAPQFTANYGVDYKVPLGFGKFNDHGLQWHGFLVDSYKSAANYNASLSGSGKQNAYHVTDGGIGIGTKSGQYNLDLVGRNIFDTIYLTNASSWSGTGTATGTYGEARYFGVHFRAKF</sequence>
<evidence type="ECO:0000256" key="10">
    <source>
        <dbReference type="ARBA" id="ARBA00023237"/>
    </source>
</evidence>
<evidence type="ECO:0000313" key="16">
    <source>
        <dbReference type="EMBL" id="EGW23400.1"/>
    </source>
</evidence>
<dbReference type="InterPro" id="IPR000531">
    <property type="entry name" value="Beta-barrel_TonB"/>
</dbReference>
<evidence type="ECO:0000256" key="3">
    <source>
        <dbReference type="ARBA" id="ARBA00022452"/>
    </source>
</evidence>
<dbReference type="InterPro" id="IPR012910">
    <property type="entry name" value="Plug_dom"/>
</dbReference>
<dbReference type="InterPro" id="IPR039426">
    <property type="entry name" value="TonB-dep_rcpt-like"/>
</dbReference>
<evidence type="ECO:0000256" key="6">
    <source>
        <dbReference type="ARBA" id="ARBA00023004"/>
    </source>
</evidence>
<feature type="domain" description="TonB-dependent receptor-like beta-barrel" evidence="14">
    <location>
        <begin position="373"/>
        <end position="878"/>
    </location>
</feature>
<keyword evidence="7" id="KW-0406">Ion transport</keyword>
<dbReference type="Proteomes" id="UP000004664">
    <property type="component" value="Unassembled WGS sequence"/>
</dbReference>
<dbReference type="GO" id="GO:0006826">
    <property type="term" value="P:iron ion transport"/>
    <property type="evidence" value="ECO:0007669"/>
    <property type="project" value="UniProtKB-KW"/>
</dbReference>
<dbReference type="PANTHER" id="PTHR32552:SF81">
    <property type="entry name" value="TONB-DEPENDENT OUTER MEMBRANE RECEPTOR"/>
    <property type="match status" value="1"/>
</dbReference>
<protein>
    <submittedName>
        <fullName evidence="16">TonB-dependent receptor plug</fullName>
    </submittedName>
</protein>
<comment type="similarity">
    <text evidence="11 12">Belongs to the TonB-dependent receptor family.</text>
</comment>
<evidence type="ECO:0000256" key="4">
    <source>
        <dbReference type="ARBA" id="ARBA00022496"/>
    </source>
</evidence>
<keyword evidence="9 11" id="KW-0472">Membrane</keyword>
<dbReference type="AlphaFoldDB" id="G3IXJ1"/>
<keyword evidence="8 12" id="KW-0798">TonB box</keyword>
<organism evidence="16 17">
    <name type="scientific">Methylobacter tundripaludum (strain ATCC BAA-1195 / DSM 17260 / SV96)</name>
    <dbReference type="NCBI Taxonomy" id="697282"/>
    <lineage>
        <taxon>Bacteria</taxon>
        <taxon>Pseudomonadati</taxon>
        <taxon>Pseudomonadota</taxon>
        <taxon>Gammaproteobacteria</taxon>
        <taxon>Methylococcales</taxon>
        <taxon>Methylococcaceae</taxon>
        <taxon>Methylobacter</taxon>
    </lineage>
</organism>
<evidence type="ECO:0000256" key="13">
    <source>
        <dbReference type="SAM" id="MobiDB-lite"/>
    </source>
</evidence>
<reference evidence="16 17" key="1">
    <citation type="submission" date="2011-06" db="EMBL/GenBank/DDBJ databases">
        <title>Genomic sequence of Methylobacter tundripaludum SV96.</title>
        <authorList>
            <consortium name="US DOE Joint Genome Institute"/>
            <person name="Lucas S."/>
            <person name="Han J."/>
            <person name="Lapidus A."/>
            <person name="Cheng J.-F."/>
            <person name="Goodwin L."/>
            <person name="Pitluck S."/>
            <person name="Held B."/>
            <person name="Detter J.C."/>
            <person name="Han C."/>
            <person name="Tapia R."/>
            <person name="Land M."/>
            <person name="Hauser L."/>
            <person name="Kyrpides N."/>
            <person name="Ivanova N."/>
            <person name="Ovchinnikova G."/>
            <person name="Pagani I."/>
            <person name="Klotz M.G."/>
            <person name="Dispirito A.A."/>
            <person name="Murrell J.C."/>
            <person name="Dunfield P."/>
            <person name="Kalyuzhnaya M.G."/>
            <person name="Svenning M."/>
            <person name="Trotsenko Y.A."/>
            <person name="Stein L.Y."/>
            <person name="Woyke T."/>
        </authorList>
    </citation>
    <scope>NUCLEOTIDE SEQUENCE [LARGE SCALE GENOMIC DNA]</scope>
    <source>
        <strain evidence="17">ATCC BAA-1195 / DSM 17260 / SV96</strain>
    </source>
</reference>
<dbReference type="InterPro" id="IPR036942">
    <property type="entry name" value="Beta-barrel_TonB_sf"/>
</dbReference>
<dbReference type="HOGENOM" id="CLU_008287_15_0_6"/>
<evidence type="ECO:0000256" key="8">
    <source>
        <dbReference type="ARBA" id="ARBA00023077"/>
    </source>
</evidence>
<evidence type="ECO:0000256" key="7">
    <source>
        <dbReference type="ARBA" id="ARBA00023065"/>
    </source>
</evidence>
<evidence type="ECO:0000256" key="5">
    <source>
        <dbReference type="ARBA" id="ARBA00022692"/>
    </source>
</evidence>
<evidence type="ECO:0000313" key="17">
    <source>
        <dbReference type="Proteomes" id="UP000004664"/>
    </source>
</evidence>
<dbReference type="PANTHER" id="PTHR32552">
    <property type="entry name" value="FERRICHROME IRON RECEPTOR-RELATED"/>
    <property type="match status" value="1"/>
</dbReference>
<dbReference type="RefSeq" id="WP_006891585.1">
    <property type="nucleotide sequence ID" value="NZ_JH109152.1"/>
</dbReference>
<keyword evidence="4" id="KW-0410">Iron transport</keyword>